<dbReference type="HAMAP" id="MF_00445">
    <property type="entry name" value="NDH1_NuoN_1"/>
    <property type="match status" value="1"/>
</dbReference>
<evidence type="ECO:0000256" key="5">
    <source>
        <dbReference type="ARBA" id="ARBA00022692"/>
    </source>
</evidence>
<feature type="transmembrane region" description="Helical" evidence="10">
    <location>
        <begin position="146"/>
        <end position="166"/>
    </location>
</feature>
<dbReference type="AlphaFoldDB" id="A0A164LVZ0"/>
<keyword evidence="7 10" id="KW-0472">Membrane</keyword>
<accession>A0A164LVZ0</accession>
<evidence type="ECO:0000256" key="1">
    <source>
        <dbReference type="ARBA" id="ARBA00004141"/>
    </source>
</evidence>
<evidence type="ECO:0000256" key="4">
    <source>
        <dbReference type="ARBA" id="ARBA00021008"/>
    </source>
</evidence>
<evidence type="ECO:0000256" key="7">
    <source>
        <dbReference type="ARBA" id="ARBA00023136"/>
    </source>
</evidence>
<geneLocation type="mitochondrion" evidence="12"/>
<dbReference type="PANTHER" id="PTHR22773">
    <property type="entry name" value="NADH DEHYDROGENASE"/>
    <property type="match status" value="1"/>
</dbReference>
<keyword evidence="14" id="KW-1185">Reference proteome</keyword>
<feature type="transmembrane region" description="Helical" evidence="10">
    <location>
        <begin position="450"/>
        <end position="470"/>
    </location>
</feature>
<dbReference type="Pfam" id="PF00361">
    <property type="entry name" value="Proton_antipo_M"/>
    <property type="match status" value="1"/>
</dbReference>
<dbReference type="GO" id="GO:0016020">
    <property type="term" value="C:membrane"/>
    <property type="evidence" value="ECO:0007669"/>
    <property type="project" value="UniProtKB-SubCell"/>
</dbReference>
<organism evidence="12">
    <name type="scientific">Hirsutella rhossiliensis</name>
    <dbReference type="NCBI Taxonomy" id="111463"/>
    <lineage>
        <taxon>Eukaryota</taxon>
        <taxon>Fungi</taxon>
        <taxon>Dikarya</taxon>
        <taxon>Ascomycota</taxon>
        <taxon>Pezizomycotina</taxon>
        <taxon>Sordariomycetes</taxon>
        <taxon>Hypocreomycetidae</taxon>
        <taxon>Hypocreales</taxon>
        <taxon>Ophiocordycipitaceae</taxon>
        <taxon>Hirsutella</taxon>
    </lineage>
</organism>
<feature type="transmembrane region" description="Helical" evidence="10">
    <location>
        <begin position="569"/>
        <end position="591"/>
    </location>
</feature>
<evidence type="ECO:0000256" key="6">
    <source>
        <dbReference type="ARBA" id="ARBA00022989"/>
    </source>
</evidence>
<dbReference type="OrthoDB" id="4092844at2759"/>
<comment type="similarity">
    <text evidence="2">Belongs to the complex I subunit 2 family.</text>
</comment>
<feature type="transmembrane region" description="Helical" evidence="10">
    <location>
        <begin position="534"/>
        <end position="557"/>
    </location>
</feature>
<proteinExistence type="inferred from homology"/>
<dbReference type="RefSeq" id="YP_009252426.1">
    <property type="nucleotide sequence ID" value="NC_030164.1"/>
</dbReference>
<dbReference type="EMBL" id="KU203675">
    <property type="protein sequence ID" value="AMO02225.1"/>
    <property type="molecule type" value="Genomic_DNA"/>
</dbReference>
<feature type="transmembrane region" description="Helical" evidence="10">
    <location>
        <begin position="122"/>
        <end position="140"/>
    </location>
</feature>
<keyword evidence="5 10" id="KW-0812">Transmembrane</keyword>
<evidence type="ECO:0000256" key="9">
    <source>
        <dbReference type="ARBA" id="ARBA00049551"/>
    </source>
</evidence>
<comment type="catalytic activity">
    <reaction evidence="9">
        <text>a ubiquinone + NADH + 5 H(+)(in) = a ubiquinol + NAD(+) + 4 H(+)(out)</text>
        <dbReference type="Rhea" id="RHEA:29091"/>
        <dbReference type="Rhea" id="RHEA-COMP:9565"/>
        <dbReference type="Rhea" id="RHEA-COMP:9566"/>
        <dbReference type="ChEBI" id="CHEBI:15378"/>
        <dbReference type="ChEBI" id="CHEBI:16389"/>
        <dbReference type="ChEBI" id="CHEBI:17976"/>
        <dbReference type="ChEBI" id="CHEBI:57540"/>
        <dbReference type="ChEBI" id="CHEBI:57945"/>
        <dbReference type="EC" id="7.1.1.2"/>
    </reaction>
</comment>
<comment type="subcellular location">
    <subcellularLocation>
        <location evidence="1">Membrane</location>
        <topology evidence="1">Multi-pass membrane protein</topology>
    </subcellularLocation>
</comment>
<keyword evidence="12" id="KW-0496">Mitochondrion</keyword>
<feature type="transmembrane region" description="Helical" evidence="10">
    <location>
        <begin position="59"/>
        <end position="85"/>
    </location>
</feature>
<feature type="transmembrane region" description="Helical" evidence="10">
    <location>
        <begin position="228"/>
        <end position="252"/>
    </location>
</feature>
<evidence type="ECO:0000256" key="2">
    <source>
        <dbReference type="ARBA" id="ARBA00007012"/>
    </source>
</evidence>
<evidence type="ECO:0000259" key="11">
    <source>
        <dbReference type="Pfam" id="PF00361"/>
    </source>
</evidence>
<keyword evidence="6 10" id="KW-1133">Transmembrane helix</keyword>
<feature type="transmembrane region" description="Helical" evidence="10">
    <location>
        <begin position="327"/>
        <end position="348"/>
    </location>
</feature>
<gene>
    <name evidence="12" type="primary">nad2</name>
    <name evidence="13" type="ORF">HRG_mt00019</name>
</gene>
<protein>
    <recommendedName>
        <fullName evidence="4">NADH-ubiquinone oxidoreductase chain 2</fullName>
        <ecNumber evidence="3">7.1.1.2</ecNumber>
    </recommendedName>
    <alternativeName>
        <fullName evidence="8">NADH dehydrogenase subunit 2</fullName>
    </alternativeName>
</protein>
<dbReference type="InterPro" id="IPR010096">
    <property type="entry name" value="NADH-Q_OxRdtase_suN/2"/>
</dbReference>
<sequence>MIIISILSLLLSNAVNLRRDISILFNRIAIIILIYCILNDLSSLTVITKGVGIHGGLLLVTNITQIFHIFIFLISILILTLTSFYPRKVWVSEYSSLKNLLLYKFVYYNTKIINKMGEHLKIIEYPLILLFVITGSIFLMSTNDLVSIFLAIELQSYGLYILSTIYRNSELSTTGGLIYFLLGGLSSCFILLGTGLLYANSGSTSLDSLYIITSISDISYTDLWYKPYYINLSLVIFTIGFLFKVSAAPFHFWSPDVYDAIPTIVTTFVALIAKISIFILLLQLVYYTGSGSDSNEMSWTFILLMSSLFSLIIGTVVGLTQFRIKRLFAYSTISHVGFILLALSISSIESTQAFIFYLTQYTISNLNAFFILVAIGFSLYCYTSENKEHEELMDKTNSPIQLVNQLKGYFYINPVLALSLAITIFSFVGVPPLIGFFGKQMVLSAAIDKGLILLSFIAILTSVIGAVYYLSIVKEMFFSLPDYKINTLLENLVLKGTVLRRGGTSPYPLGDQVKHSLSPNKTIIHNLSFKYNNIAISSPISFVISCITLQILLFLFINKEWLSMGKQKLMLFFIKFHLIYNFATTYFTIFIKNYTTKIKDQQHTNKVINPWFIRGFTAKPCWGFF</sequence>
<feature type="transmembrane region" description="Helical" evidence="10">
    <location>
        <begin position="299"/>
        <end position="320"/>
    </location>
</feature>
<feature type="transmembrane region" description="Helical" evidence="10">
    <location>
        <begin position="264"/>
        <end position="287"/>
    </location>
</feature>
<feature type="transmembrane region" description="Helical" evidence="10">
    <location>
        <begin position="24"/>
        <end position="47"/>
    </location>
</feature>
<dbReference type="GeneID" id="27908077"/>
<evidence type="ECO:0000313" key="14">
    <source>
        <dbReference type="Proteomes" id="UP000824596"/>
    </source>
</evidence>
<reference evidence="13" key="2">
    <citation type="submission" date="2021-09" db="EMBL/GenBank/DDBJ databases">
        <title>A high-quality genome of the endoparasitic fungus Hirsutella rhossiliensis with a comparison of Hirsutella genomes reveals transposable elements contributing to genome size variation.</title>
        <authorList>
            <person name="Lin R."/>
            <person name="Jiao Y."/>
            <person name="Sun X."/>
            <person name="Ling J."/>
            <person name="Xie B."/>
            <person name="Cheng X."/>
        </authorList>
    </citation>
    <scope>NUCLEOTIDE SEQUENCE</scope>
    <source>
        <strain evidence="13">HR02</strain>
    </source>
</reference>
<feature type="transmembrane region" description="Helical" evidence="10">
    <location>
        <begin position="415"/>
        <end position="438"/>
    </location>
</feature>
<evidence type="ECO:0000256" key="8">
    <source>
        <dbReference type="ARBA" id="ARBA00031028"/>
    </source>
</evidence>
<dbReference type="EMBL" id="JAIZPD010000040">
    <property type="protein sequence ID" value="KAH0956889.1"/>
    <property type="molecule type" value="Genomic_DNA"/>
</dbReference>
<feature type="transmembrane region" description="Helical" evidence="10">
    <location>
        <begin position="178"/>
        <end position="199"/>
    </location>
</feature>
<dbReference type="GO" id="GO:0008137">
    <property type="term" value="F:NADH dehydrogenase (ubiquinone) activity"/>
    <property type="evidence" value="ECO:0007669"/>
    <property type="project" value="UniProtKB-EC"/>
</dbReference>
<name>A0A164LVZ0_9HYPO</name>
<evidence type="ECO:0000256" key="3">
    <source>
        <dbReference type="ARBA" id="ARBA00012944"/>
    </source>
</evidence>
<dbReference type="GO" id="GO:0042773">
    <property type="term" value="P:ATP synthesis coupled electron transport"/>
    <property type="evidence" value="ECO:0007669"/>
    <property type="project" value="InterPro"/>
</dbReference>
<evidence type="ECO:0000313" key="13">
    <source>
        <dbReference type="EMBL" id="KAH0956889.1"/>
    </source>
</evidence>
<feature type="transmembrane region" description="Helical" evidence="10">
    <location>
        <begin position="354"/>
        <end position="382"/>
    </location>
</feature>
<feature type="domain" description="NADH:quinone oxidoreductase/Mrp antiporter transmembrane" evidence="11">
    <location>
        <begin position="143"/>
        <end position="465"/>
    </location>
</feature>
<dbReference type="Proteomes" id="UP000824596">
    <property type="component" value="Unassembled WGS sequence"/>
</dbReference>
<dbReference type="EC" id="7.1.1.2" evidence="3"/>
<dbReference type="InterPro" id="IPR001750">
    <property type="entry name" value="ND/Mrp_TM"/>
</dbReference>
<evidence type="ECO:0000313" key="12">
    <source>
        <dbReference type="EMBL" id="AMO02225.1"/>
    </source>
</evidence>
<evidence type="ECO:0000256" key="10">
    <source>
        <dbReference type="SAM" id="Phobius"/>
    </source>
</evidence>
<reference evidence="12" key="1">
    <citation type="submission" date="2015-11" db="EMBL/GenBank/DDBJ databases">
        <title>Hiseq next generation genomic resequencing reveals the mitochondrial genome of the nematode endoparasitic fungus Hirsutella rhossiliensis.</title>
        <authorList>
            <person name="Wang N.N."/>
            <person name="Zhang Y.J."/>
            <person name="Li K."/>
            <person name="Liu X.Z."/>
        </authorList>
    </citation>
    <scope>NUCLEOTIDE SEQUENCE</scope>
    <source>
        <strain evidence="12">USA-87-5</strain>
    </source>
</reference>